<accession>A0AA88Y6Q8</accession>
<keyword evidence="3" id="KW-1185">Reference proteome</keyword>
<feature type="compositionally biased region" description="Basic and acidic residues" evidence="1">
    <location>
        <begin position="132"/>
        <end position="149"/>
    </location>
</feature>
<dbReference type="EMBL" id="VSWD01000006">
    <property type="protein sequence ID" value="KAK3099488.1"/>
    <property type="molecule type" value="Genomic_DNA"/>
</dbReference>
<protein>
    <submittedName>
        <fullName evidence="2">Uncharacterized protein</fullName>
    </submittedName>
</protein>
<reference evidence="2" key="1">
    <citation type="submission" date="2019-08" db="EMBL/GenBank/DDBJ databases">
        <title>The improved chromosome-level genome for the pearl oyster Pinctada fucata martensii using PacBio sequencing and Hi-C.</title>
        <authorList>
            <person name="Zheng Z."/>
        </authorList>
    </citation>
    <scope>NUCLEOTIDE SEQUENCE</scope>
    <source>
        <strain evidence="2">ZZ-2019</strain>
        <tissue evidence="2">Adductor muscle</tissue>
    </source>
</reference>
<dbReference type="AlphaFoldDB" id="A0AA88Y6Q8"/>
<organism evidence="2 3">
    <name type="scientific">Pinctada imbricata</name>
    <name type="common">Atlantic pearl-oyster</name>
    <name type="synonym">Pinctada martensii</name>
    <dbReference type="NCBI Taxonomy" id="66713"/>
    <lineage>
        <taxon>Eukaryota</taxon>
        <taxon>Metazoa</taxon>
        <taxon>Spiralia</taxon>
        <taxon>Lophotrochozoa</taxon>
        <taxon>Mollusca</taxon>
        <taxon>Bivalvia</taxon>
        <taxon>Autobranchia</taxon>
        <taxon>Pteriomorphia</taxon>
        <taxon>Pterioida</taxon>
        <taxon>Pterioidea</taxon>
        <taxon>Pteriidae</taxon>
        <taxon>Pinctada</taxon>
    </lineage>
</organism>
<evidence type="ECO:0000313" key="2">
    <source>
        <dbReference type="EMBL" id="KAK3099488.1"/>
    </source>
</evidence>
<proteinExistence type="predicted"/>
<feature type="region of interest" description="Disordered" evidence="1">
    <location>
        <begin position="122"/>
        <end position="151"/>
    </location>
</feature>
<name>A0AA88Y6Q8_PINIB</name>
<dbReference type="Proteomes" id="UP001186944">
    <property type="component" value="Unassembled WGS sequence"/>
</dbReference>
<evidence type="ECO:0000256" key="1">
    <source>
        <dbReference type="SAM" id="MobiDB-lite"/>
    </source>
</evidence>
<sequence>MSLVNESEAKKLYAHMLDDFNQHLIDDNLKTFKTNVAEIHGVPPKPLATNHASDIIKHLDNKNIITFIPSGKKRKVDFDGLIECLKTESLGSRPQEMVYDYWTKINKALGLPSIDVPAHTTKQRHSLGMHRQCTEKSDFTDHGGDGGLERHRKTTNNAAPYESLKPLFVDSEQSIGLVRCHRDDKKVDRGTAYRVGTKYIMTAYHNFKNKIESMWTFIFQRLHDQKYSSELSGKWTSISKALDVKDNGEYVDSPEAIRRILLSEGVWYDSYRNVSELMTALEQHIGPSNTGELEKEIKDYFKEKCDIRFNYTEERFASEQGKGDNSSQKEFVFQCNIPFGSRVDDVLILELTTINPEQAANFPRRFKLKYQDLDTDLKTSAYIHIFGHPDGKVLQVDLQCHLLTMDDKEDIDKNKVNFWTKFTSGMLTESDVEMGYKGFMTDVDQRLFHVSQSTAHGASGAPCLIVDGKTPVVLVMLLGGYPKFFYNALSKKQQESKDLDPKYLIESGIPMSKVSKLLRERNLIDLHDDIFRSDVDDKTIGWRK</sequence>
<gene>
    <name evidence="2" type="ORF">FSP39_005175</name>
</gene>
<comment type="caution">
    <text evidence="2">The sequence shown here is derived from an EMBL/GenBank/DDBJ whole genome shotgun (WGS) entry which is preliminary data.</text>
</comment>
<evidence type="ECO:0000313" key="3">
    <source>
        <dbReference type="Proteomes" id="UP001186944"/>
    </source>
</evidence>